<accession>A0A0F9G953</accession>
<proteinExistence type="predicted"/>
<dbReference type="EMBL" id="LAZR01020965">
    <property type="protein sequence ID" value="KKL86961.1"/>
    <property type="molecule type" value="Genomic_DNA"/>
</dbReference>
<sequence length="66" mass="8064">MLRTNIELDEKLVKEAMKFTHKKTKKELVNYALEELIKRFKRRKLLELEGKVEWTSNLDEMRKSRV</sequence>
<organism evidence="1">
    <name type="scientific">marine sediment metagenome</name>
    <dbReference type="NCBI Taxonomy" id="412755"/>
    <lineage>
        <taxon>unclassified sequences</taxon>
        <taxon>metagenomes</taxon>
        <taxon>ecological metagenomes</taxon>
    </lineage>
</organism>
<dbReference type="InterPro" id="IPR019239">
    <property type="entry name" value="VapB_antitoxin"/>
</dbReference>
<reference evidence="1" key="1">
    <citation type="journal article" date="2015" name="Nature">
        <title>Complex archaea that bridge the gap between prokaryotes and eukaryotes.</title>
        <authorList>
            <person name="Spang A."/>
            <person name="Saw J.H."/>
            <person name="Jorgensen S.L."/>
            <person name="Zaremba-Niedzwiedzka K."/>
            <person name="Martijn J."/>
            <person name="Lind A.E."/>
            <person name="van Eijk R."/>
            <person name="Schleper C."/>
            <person name="Guy L."/>
            <person name="Ettema T.J."/>
        </authorList>
    </citation>
    <scope>NUCLEOTIDE SEQUENCE</scope>
</reference>
<evidence type="ECO:0000313" key="1">
    <source>
        <dbReference type="EMBL" id="KKL86961.1"/>
    </source>
</evidence>
<comment type="caution">
    <text evidence="1">The sequence shown here is derived from an EMBL/GenBank/DDBJ whole genome shotgun (WGS) entry which is preliminary data.</text>
</comment>
<gene>
    <name evidence="1" type="ORF">LCGC14_1939470</name>
</gene>
<name>A0A0F9G953_9ZZZZ</name>
<protein>
    <submittedName>
        <fullName evidence="1">Uncharacterized protein</fullName>
    </submittedName>
</protein>
<dbReference type="AlphaFoldDB" id="A0A0F9G953"/>
<dbReference type="Pfam" id="PF09957">
    <property type="entry name" value="VapB_antitoxin"/>
    <property type="match status" value="1"/>
</dbReference>